<gene>
    <name evidence="2" type="ORF">IAB63_05740</name>
</gene>
<dbReference type="Proteomes" id="UP000824164">
    <property type="component" value="Unassembled WGS sequence"/>
</dbReference>
<sequence>MSLNNSLYQAIMRHYDQIQAEDRRDQQIRIREIYDKIPEYGRIESDIVAACASAARQRALGTAGNVSSDSQALISSLREHTETLQSRQKELLREYGFPEDYADMRYQCPLCQDTGWHDGQKCRCFQAAVSAELAIHSNLGVLLEEENFSTFNLDYYPVEKDKKLGISPRRNMEDILDRCREFIRHFDDQPSNLFIYGKTGVGKTFLTHCIAKELLDQSKTVLYLTSFELIEIFETHTFGSPETSEDLSENALFDALMDCDALIIDDLGTEMTNTFTISQLFLCINERQLRKKSTIISTNLSLEEIQDIYSERIFARIISYYDILLLVGDDIRIRKALS</sequence>
<dbReference type="NCBIfam" id="NF005304">
    <property type="entry name" value="PRK06835.1"/>
    <property type="match status" value="1"/>
</dbReference>
<dbReference type="InterPro" id="IPR003593">
    <property type="entry name" value="AAA+_ATPase"/>
</dbReference>
<dbReference type="SMART" id="SM00382">
    <property type="entry name" value="AAA"/>
    <property type="match status" value="1"/>
</dbReference>
<dbReference type="AlphaFoldDB" id="A0A9D1HIF5"/>
<comment type="caution">
    <text evidence="2">The sequence shown here is derived from an EMBL/GenBank/DDBJ whole genome shotgun (WGS) entry which is preliminary data.</text>
</comment>
<dbReference type="CDD" id="cd00009">
    <property type="entry name" value="AAA"/>
    <property type="match status" value="1"/>
</dbReference>
<protein>
    <submittedName>
        <fullName evidence="2">ATP-binding protein</fullName>
    </submittedName>
</protein>
<reference evidence="2" key="2">
    <citation type="journal article" date="2021" name="PeerJ">
        <title>Extensive microbial diversity within the chicken gut microbiome revealed by metagenomics and culture.</title>
        <authorList>
            <person name="Gilroy R."/>
            <person name="Ravi A."/>
            <person name="Getino M."/>
            <person name="Pursley I."/>
            <person name="Horton D.L."/>
            <person name="Alikhan N.F."/>
            <person name="Baker D."/>
            <person name="Gharbi K."/>
            <person name="Hall N."/>
            <person name="Watson M."/>
            <person name="Adriaenssens E.M."/>
            <person name="Foster-Nyarko E."/>
            <person name="Jarju S."/>
            <person name="Secka A."/>
            <person name="Antonio M."/>
            <person name="Oren A."/>
            <person name="Chaudhuri R.R."/>
            <person name="La Ragione R."/>
            <person name="Hildebrand F."/>
            <person name="Pallen M.J."/>
        </authorList>
    </citation>
    <scope>NUCLEOTIDE SEQUENCE</scope>
    <source>
        <strain evidence="2">CHK187-14744</strain>
    </source>
</reference>
<accession>A0A9D1HIF5</accession>
<dbReference type="InterPro" id="IPR027417">
    <property type="entry name" value="P-loop_NTPase"/>
</dbReference>
<evidence type="ECO:0000313" key="2">
    <source>
        <dbReference type="EMBL" id="HIU02737.1"/>
    </source>
</evidence>
<feature type="domain" description="AAA+ ATPase" evidence="1">
    <location>
        <begin position="189"/>
        <end position="324"/>
    </location>
</feature>
<proteinExistence type="predicted"/>
<dbReference type="Gene3D" id="3.40.50.300">
    <property type="entry name" value="P-loop containing nucleotide triphosphate hydrolases"/>
    <property type="match status" value="1"/>
</dbReference>
<dbReference type="Pfam" id="PF01695">
    <property type="entry name" value="IstB_IS21"/>
    <property type="match status" value="1"/>
</dbReference>
<keyword evidence="2" id="KW-0067">ATP-binding</keyword>
<dbReference type="PANTHER" id="PTHR30050:SF4">
    <property type="entry name" value="ATP-BINDING PROTEIN RV3427C IN INSERTION SEQUENCE-RELATED"/>
    <property type="match status" value="1"/>
</dbReference>
<name>A0A9D1HIF5_9FIRM</name>
<dbReference type="GO" id="GO:0005524">
    <property type="term" value="F:ATP binding"/>
    <property type="evidence" value="ECO:0007669"/>
    <property type="project" value="UniProtKB-KW"/>
</dbReference>
<evidence type="ECO:0000259" key="1">
    <source>
        <dbReference type="SMART" id="SM00382"/>
    </source>
</evidence>
<dbReference type="PANTHER" id="PTHR30050">
    <property type="entry name" value="CHROMOSOMAL REPLICATION INITIATOR PROTEIN DNAA"/>
    <property type="match status" value="1"/>
</dbReference>
<dbReference type="EMBL" id="DVLT01000038">
    <property type="protein sequence ID" value="HIU02737.1"/>
    <property type="molecule type" value="Genomic_DNA"/>
</dbReference>
<reference evidence="2" key="1">
    <citation type="submission" date="2020-10" db="EMBL/GenBank/DDBJ databases">
        <authorList>
            <person name="Gilroy R."/>
        </authorList>
    </citation>
    <scope>NUCLEOTIDE SEQUENCE</scope>
    <source>
        <strain evidence="2">CHK187-14744</strain>
    </source>
</reference>
<evidence type="ECO:0000313" key="3">
    <source>
        <dbReference type="Proteomes" id="UP000824164"/>
    </source>
</evidence>
<dbReference type="InterPro" id="IPR002611">
    <property type="entry name" value="IstB_ATP-bd"/>
</dbReference>
<organism evidence="2 3">
    <name type="scientific">Candidatus Onthocola gallistercoris</name>
    <dbReference type="NCBI Taxonomy" id="2840876"/>
    <lineage>
        <taxon>Bacteria</taxon>
        <taxon>Bacillati</taxon>
        <taxon>Bacillota</taxon>
        <taxon>Bacilli</taxon>
        <taxon>Candidatus Onthocola</taxon>
    </lineage>
</organism>
<dbReference type="GO" id="GO:0006260">
    <property type="term" value="P:DNA replication"/>
    <property type="evidence" value="ECO:0007669"/>
    <property type="project" value="TreeGrafter"/>
</dbReference>
<keyword evidence="2" id="KW-0547">Nucleotide-binding</keyword>
<dbReference type="SUPFAM" id="SSF52540">
    <property type="entry name" value="P-loop containing nucleoside triphosphate hydrolases"/>
    <property type="match status" value="1"/>
</dbReference>